<evidence type="ECO:0000256" key="2">
    <source>
        <dbReference type="ARBA" id="ARBA00022692"/>
    </source>
</evidence>
<evidence type="ECO:0000256" key="1">
    <source>
        <dbReference type="ARBA" id="ARBA00004141"/>
    </source>
</evidence>
<dbReference type="STRING" id="35756.GCA_001044155_02703"/>
<name>A0A376CHM1_9CORY</name>
<feature type="transmembrane region" description="Helical" evidence="5">
    <location>
        <begin position="94"/>
        <end position="113"/>
    </location>
</feature>
<organism evidence="6 7">
    <name type="scientific">Corynebacterium pilosum</name>
    <dbReference type="NCBI Taxonomy" id="35756"/>
    <lineage>
        <taxon>Bacteria</taxon>
        <taxon>Bacillati</taxon>
        <taxon>Actinomycetota</taxon>
        <taxon>Actinomycetes</taxon>
        <taxon>Mycobacteriales</taxon>
        <taxon>Corynebacteriaceae</taxon>
        <taxon>Corynebacterium</taxon>
    </lineage>
</organism>
<dbReference type="Pfam" id="PF02361">
    <property type="entry name" value="CbiQ"/>
    <property type="match status" value="1"/>
</dbReference>
<dbReference type="PANTHER" id="PTHR33514">
    <property type="entry name" value="PROTEIN ABCI12, CHLOROPLASTIC"/>
    <property type="match status" value="1"/>
</dbReference>
<dbReference type="GO" id="GO:0005886">
    <property type="term" value="C:plasma membrane"/>
    <property type="evidence" value="ECO:0007669"/>
    <property type="project" value="TreeGrafter"/>
</dbReference>
<sequence length="204" mass="21890">MIKNVPMGVYVPGSTVLHRLPAWSKMLGLIVFVISTTVFANTVVTACVALAIVAAGYLVARISRRTAASQTLPVLPLLIFLSAFQVWQNSWADGFTLLISLFSCVAAASLLTLTTTIAELMESLEKALRPLGRLGLPVDTISLSLSLTIRLIPLMLDTVNEVMQARQARGAGMSLRAFGTPVLIRSIRRARALGEALMARGVVD</sequence>
<dbReference type="AlphaFoldDB" id="A0A376CHM1"/>
<evidence type="ECO:0000313" key="6">
    <source>
        <dbReference type="EMBL" id="STC67981.1"/>
    </source>
</evidence>
<protein>
    <submittedName>
        <fullName evidence="6">ABC transport system, permease</fullName>
    </submittedName>
</protein>
<dbReference type="RefSeq" id="WP_018581163.1">
    <property type="nucleotide sequence ID" value="NZ_LDYD01000009.1"/>
</dbReference>
<comment type="subcellular location">
    <subcellularLocation>
        <location evidence="1">Membrane</location>
        <topology evidence="1">Multi-pass membrane protein</topology>
    </subcellularLocation>
</comment>
<evidence type="ECO:0000256" key="3">
    <source>
        <dbReference type="ARBA" id="ARBA00022989"/>
    </source>
</evidence>
<dbReference type="Proteomes" id="UP000254467">
    <property type="component" value="Unassembled WGS sequence"/>
</dbReference>
<dbReference type="CDD" id="cd16914">
    <property type="entry name" value="EcfT"/>
    <property type="match status" value="1"/>
</dbReference>
<feature type="transmembrane region" description="Helical" evidence="5">
    <location>
        <begin position="71"/>
        <end position="88"/>
    </location>
</feature>
<gene>
    <name evidence="6" type="primary">ecfT</name>
    <name evidence="6" type="ORF">NCTC11862_00017</name>
</gene>
<feature type="transmembrane region" description="Helical" evidence="5">
    <location>
        <begin position="26"/>
        <end position="59"/>
    </location>
</feature>
<keyword evidence="7" id="KW-1185">Reference proteome</keyword>
<dbReference type="OrthoDB" id="509049at2"/>
<accession>A0A376CHM1</accession>
<evidence type="ECO:0000256" key="5">
    <source>
        <dbReference type="SAM" id="Phobius"/>
    </source>
</evidence>
<evidence type="ECO:0000313" key="7">
    <source>
        <dbReference type="Proteomes" id="UP000254467"/>
    </source>
</evidence>
<dbReference type="PANTHER" id="PTHR33514:SF13">
    <property type="entry name" value="PROTEIN ABCI12, CHLOROPLASTIC"/>
    <property type="match status" value="1"/>
</dbReference>
<evidence type="ECO:0000256" key="4">
    <source>
        <dbReference type="ARBA" id="ARBA00023136"/>
    </source>
</evidence>
<keyword evidence="2 5" id="KW-0812">Transmembrane</keyword>
<proteinExistence type="predicted"/>
<keyword evidence="3 5" id="KW-1133">Transmembrane helix</keyword>
<dbReference type="InterPro" id="IPR003339">
    <property type="entry name" value="ABC/ECF_trnsptr_transmembrane"/>
</dbReference>
<keyword evidence="4 5" id="KW-0472">Membrane</keyword>
<reference evidence="6 7" key="1">
    <citation type="submission" date="2018-06" db="EMBL/GenBank/DDBJ databases">
        <authorList>
            <consortium name="Pathogen Informatics"/>
            <person name="Doyle S."/>
        </authorList>
    </citation>
    <scope>NUCLEOTIDE SEQUENCE [LARGE SCALE GENOMIC DNA]</scope>
    <source>
        <strain evidence="6 7">NCTC11862</strain>
    </source>
</reference>
<dbReference type="EMBL" id="UFXQ01000001">
    <property type="protein sequence ID" value="STC67981.1"/>
    <property type="molecule type" value="Genomic_DNA"/>
</dbReference>